<keyword evidence="6 14" id="KW-0732">Signal</keyword>
<feature type="chain" id="PRO_5046654152" evidence="14">
    <location>
        <begin position="24"/>
        <end position="744"/>
    </location>
</feature>
<keyword evidence="18" id="KW-1185">Reference proteome</keyword>
<dbReference type="Gene3D" id="2.40.170.20">
    <property type="entry name" value="TonB-dependent receptor, beta-barrel domain"/>
    <property type="match status" value="1"/>
</dbReference>
<feature type="domain" description="TonB-dependent receptor-like beta-barrel" evidence="15">
    <location>
        <begin position="407"/>
        <end position="713"/>
    </location>
</feature>
<evidence type="ECO:0000256" key="13">
    <source>
        <dbReference type="RuleBase" id="RU003357"/>
    </source>
</evidence>
<evidence type="ECO:0000256" key="2">
    <source>
        <dbReference type="ARBA" id="ARBA00022448"/>
    </source>
</evidence>
<dbReference type="InterPro" id="IPR036942">
    <property type="entry name" value="Beta-barrel_TonB_sf"/>
</dbReference>
<evidence type="ECO:0000256" key="5">
    <source>
        <dbReference type="ARBA" id="ARBA00022692"/>
    </source>
</evidence>
<protein>
    <submittedName>
        <fullName evidence="17">TonB-dependent siderophore receptor</fullName>
    </submittedName>
</protein>
<dbReference type="InterPro" id="IPR000531">
    <property type="entry name" value="Beta-barrel_TonB"/>
</dbReference>
<evidence type="ECO:0000256" key="4">
    <source>
        <dbReference type="ARBA" id="ARBA00022496"/>
    </source>
</evidence>
<dbReference type="Proteomes" id="UP001500713">
    <property type="component" value="Unassembled WGS sequence"/>
</dbReference>
<evidence type="ECO:0000259" key="16">
    <source>
        <dbReference type="Pfam" id="PF07715"/>
    </source>
</evidence>
<sequence length="744" mass="81773">MLKNTMISTFLATTMMVPAVAQAEDVESGGSGDDIIVLGDVLYSNQINAVKTPTPIIDVPQSLSIVTADEIKQRGFTSIGQIIDYTPGVNNTQGEGHRDAVVFRGVRSTADFYIDGIRDDVQYYRSLYNLEQVEILRGPNALLFGRGGTGGILNRVTKKGTIGETFGGGQVAIDTFGEFSIQGDINVAAGDNVGVRINAMYESLNNHRDFYDGDRIGFNPTVRLQISPDTTLDLSYEYADHERFIDRGIPTGTDGRPVSALRNVVFGDPELNFTELEAHLLRANLQHAFSDNFKANFSAFYGDYDKVYSNFYASGYDQANSPNVVTLDGYVDTTERENLILSGNLVGEFETGSLSHTLIFGGEYINTSSNQNRFNSFWSAQAADRAAEIQALIDTGLTPEEAEAAAQTRTDQTDFLIARPLNLRGGVGVRADGTPNVNSFGDFTVANAGIASPNILNDDTRVDIDVFSLYIQDEIKVTDWLNVVLGGRFDSFDITVNNVPGANIRTRKDEEFSPRAGLIIKPRENVSFYASYSESFLPRSGEQFANINGDNNALDPNTFKNLEAGLKWDFEQGLSFTAAVFEIEQSSPQPNDNDPSTLDIIDSKIRGFELQLRGQVTDNWFVSAGYSYLDGEQVDRNGPTGLRLRELPENMFSIWNSIQISDRIGFGLGLTHQDESFINNGNTAVLPAYTRIDAAAHFDVTDNLRLQVNIENLTDTVYFPNSHSTHQATVGAPLNARFSITGRF</sequence>
<keyword evidence="10 12" id="KW-0472">Membrane</keyword>
<gene>
    <name evidence="17" type="ORF">GCM10009096_28970</name>
</gene>
<dbReference type="PANTHER" id="PTHR32552:SF68">
    <property type="entry name" value="FERRICHROME OUTER MEMBRANE TRANSPORTER_PHAGE RECEPTOR"/>
    <property type="match status" value="1"/>
</dbReference>
<evidence type="ECO:0000256" key="6">
    <source>
        <dbReference type="ARBA" id="ARBA00022729"/>
    </source>
</evidence>
<dbReference type="PROSITE" id="PS52016">
    <property type="entry name" value="TONB_DEPENDENT_REC_3"/>
    <property type="match status" value="1"/>
</dbReference>
<comment type="similarity">
    <text evidence="12 13">Belongs to the TonB-dependent receptor family.</text>
</comment>
<feature type="signal peptide" evidence="14">
    <location>
        <begin position="1"/>
        <end position="23"/>
    </location>
</feature>
<keyword evidence="2 12" id="KW-0813">Transport</keyword>
<dbReference type="Pfam" id="PF00593">
    <property type="entry name" value="TonB_dep_Rec_b-barrel"/>
    <property type="match status" value="1"/>
</dbReference>
<reference evidence="17 18" key="1">
    <citation type="journal article" date="2019" name="Int. J. Syst. Evol. Microbiol.">
        <title>The Global Catalogue of Microorganisms (GCM) 10K type strain sequencing project: providing services to taxonomists for standard genome sequencing and annotation.</title>
        <authorList>
            <consortium name="The Broad Institute Genomics Platform"/>
            <consortium name="The Broad Institute Genome Sequencing Center for Infectious Disease"/>
            <person name="Wu L."/>
            <person name="Ma J."/>
        </authorList>
    </citation>
    <scope>NUCLEOTIDE SEQUENCE [LARGE SCALE GENOMIC DNA]</scope>
    <source>
        <strain evidence="17 18">JCM 14162</strain>
    </source>
</reference>
<feature type="domain" description="TonB-dependent receptor plug" evidence="16">
    <location>
        <begin position="56"/>
        <end position="152"/>
    </location>
</feature>
<dbReference type="InterPro" id="IPR012910">
    <property type="entry name" value="Plug_dom"/>
</dbReference>
<proteinExistence type="inferred from homology"/>
<keyword evidence="11 12" id="KW-0998">Cell outer membrane</keyword>
<evidence type="ECO:0000313" key="17">
    <source>
        <dbReference type="EMBL" id="GAA0484555.1"/>
    </source>
</evidence>
<dbReference type="PANTHER" id="PTHR32552">
    <property type="entry name" value="FERRICHROME IRON RECEPTOR-RELATED"/>
    <property type="match status" value="1"/>
</dbReference>
<evidence type="ECO:0000256" key="14">
    <source>
        <dbReference type="SAM" id="SignalP"/>
    </source>
</evidence>
<dbReference type="Pfam" id="PF07715">
    <property type="entry name" value="Plug"/>
    <property type="match status" value="1"/>
</dbReference>
<dbReference type="Gene3D" id="2.170.130.10">
    <property type="entry name" value="TonB-dependent receptor, plug domain"/>
    <property type="match status" value="1"/>
</dbReference>
<evidence type="ECO:0000256" key="7">
    <source>
        <dbReference type="ARBA" id="ARBA00023004"/>
    </source>
</evidence>
<evidence type="ECO:0000256" key="10">
    <source>
        <dbReference type="ARBA" id="ARBA00023136"/>
    </source>
</evidence>
<evidence type="ECO:0000256" key="3">
    <source>
        <dbReference type="ARBA" id="ARBA00022452"/>
    </source>
</evidence>
<dbReference type="CDD" id="cd01347">
    <property type="entry name" value="ligand_gated_channel"/>
    <property type="match status" value="1"/>
</dbReference>
<keyword evidence="7" id="KW-0408">Iron</keyword>
<dbReference type="RefSeq" id="WP_229955277.1">
    <property type="nucleotide sequence ID" value="NZ_BAAAEM010000003.1"/>
</dbReference>
<evidence type="ECO:0000313" key="18">
    <source>
        <dbReference type="Proteomes" id="UP001500713"/>
    </source>
</evidence>
<keyword evidence="3 12" id="KW-1134">Transmembrane beta strand</keyword>
<evidence type="ECO:0000256" key="11">
    <source>
        <dbReference type="ARBA" id="ARBA00023237"/>
    </source>
</evidence>
<dbReference type="EMBL" id="BAAAEM010000003">
    <property type="protein sequence ID" value="GAA0484555.1"/>
    <property type="molecule type" value="Genomic_DNA"/>
</dbReference>
<keyword evidence="17" id="KW-0675">Receptor</keyword>
<keyword evidence="4" id="KW-0410">Iron transport</keyword>
<keyword evidence="8" id="KW-0406">Ion transport</keyword>
<name>A0ABN1AV76_9SPHN</name>
<evidence type="ECO:0000256" key="1">
    <source>
        <dbReference type="ARBA" id="ARBA00004571"/>
    </source>
</evidence>
<dbReference type="InterPro" id="IPR037066">
    <property type="entry name" value="Plug_dom_sf"/>
</dbReference>
<accession>A0ABN1AV76</accession>
<keyword evidence="5 12" id="KW-0812">Transmembrane</keyword>
<keyword evidence="9 13" id="KW-0798">TonB box</keyword>
<dbReference type="InterPro" id="IPR039426">
    <property type="entry name" value="TonB-dep_rcpt-like"/>
</dbReference>
<comment type="subcellular location">
    <subcellularLocation>
        <location evidence="1 12">Cell outer membrane</location>
        <topology evidence="1 12">Multi-pass membrane protein</topology>
    </subcellularLocation>
</comment>
<organism evidence="17 18">
    <name type="scientific">Parasphingorhabdus litoris</name>
    <dbReference type="NCBI Taxonomy" id="394733"/>
    <lineage>
        <taxon>Bacteria</taxon>
        <taxon>Pseudomonadati</taxon>
        <taxon>Pseudomonadota</taxon>
        <taxon>Alphaproteobacteria</taxon>
        <taxon>Sphingomonadales</taxon>
        <taxon>Sphingomonadaceae</taxon>
        <taxon>Parasphingorhabdus</taxon>
    </lineage>
</organism>
<evidence type="ECO:0000256" key="8">
    <source>
        <dbReference type="ARBA" id="ARBA00023065"/>
    </source>
</evidence>
<dbReference type="SUPFAM" id="SSF56935">
    <property type="entry name" value="Porins"/>
    <property type="match status" value="1"/>
</dbReference>
<evidence type="ECO:0000256" key="12">
    <source>
        <dbReference type="PROSITE-ProRule" id="PRU01360"/>
    </source>
</evidence>
<evidence type="ECO:0000259" key="15">
    <source>
        <dbReference type="Pfam" id="PF00593"/>
    </source>
</evidence>
<evidence type="ECO:0000256" key="9">
    <source>
        <dbReference type="ARBA" id="ARBA00023077"/>
    </source>
</evidence>
<comment type="caution">
    <text evidence="17">The sequence shown here is derived from an EMBL/GenBank/DDBJ whole genome shotgun (WGS) entry which is preliminary data.</text>
</comment>